<evidence type="ECO:0000256" key="1">
    <source>
        <dbReference type="ARBA" id="ARBA00006269"/>
    </source>
</evidence>
<feature type="non-terminal residue" evidence="3">
    <location>
        <position position="175"/>
    </location>
</feature>
<dbReference type="GO" id="GO:0003688">
    <property type="term" value="F:DNA replication origin binding"/>
    <property type="evidence" value="ECO:0007669"/>
    <property type="project" value="TreeGrafter"/>
</dbReference>
<reference evidence="3 4" key="1">
    <citation type="journal article" date="2018" name="Sci. Rep.">
        <title>Genomic signatures of local adaptation to the degree of environmental predictability in rotifers.</title>
        <authorList>
            <person name="Franch-Gras L."/>
            <person name="Hahn C."/>
            <person name="Garcia-Roger E.M."/>
            <person name="Carmona M.J."/>
            <person name="Serra M."/>
            <person name="Gomez A."/>
        </authorList>
    </citation>
    <scope>NUCLEOTIDE SEQUENCE [LARGE SCALE GENOMIC DNA]</scope>
    <source>
        <strain evidence="3">HYR1</strain>
    </source>
</reference>
<dbReference type="AlphaFoldDB" id="A0A3M7P344"/>
<evidence type="ECO:0000313" key="3">
    <source>
        <dbReference type="EMBL" id="RMZ93197.1"/>
    </source>
</evidence>
<proteinExistence type="inferred from homology"/>
<keyword evidence="4" id="KW-1185">Reference proteome</keyword>
<dbReference type="PANTHER" id="PTHR12705">
    <property type="entry name" value="ORIGIN RECOGNITION COMPLEX SUBUNIT 5"/>
    <property type="match status" value="1"/>
</dbReference>
<dbReference type="GO" id="GO:0006270">
    <property type="term" value="P:DNA replication initiation"/>
    <property type="evidence" value="ECO:0007669"/>
    <property type="project" value="TreeGrafter"/>
</dbReference>
<dbReference type="GO" id="GO:0005664">
    <property type="term" value="C:nuclear origin of replication recognition complex"/>
    <property type="evidence" value="ECO:0007669"/>
    <property type="project" value="TreeGrafter"/>
</dbReference>
<sequence length="175" mass="20577">MDDQKLDELCDEVIYREKQLSILYDLLIRSDCFIYPILHLFGLSGTGKSYTIRKFLKKFCEIFSKNKKPANKKRVYVYLNCKELCYGTTSLLFSEILKQISESFASIDVTRDCDIDIDMEIEKEDPIDLSFSGELDQQDEDLKMNDFSSFLRQLKRKLDQMAKRPVLYLVFDNAE</sequence>
<protein>
    <recommendedName>
        <fullName evidence="2">Orc1-like AAA ATPase domain-containing protein</fullName>
    </recommendedName>
</protein>
<organism evidence="3 4">
    <name type="scientific">Brachionus plicatilis</name>
    <name type="common">Marine rotifer</name>
    <name type="synonym">Brachionus muelleri</name>
    <dbReference type="NCBI Taxonomy" id="10195"/>
    <lineage>
        <taxon>Eukaryota</taxon>
        <taxon>Metazoa</taxon>
        <taxon>Spiralia</taxon>
        <taxon>Gnathifera</taxon>
        <taxon>Rotifera</taxon>
        <taxon>Eurotatoria</taxon>
        <taxon>Monogononta</taxon>
        <taxon>Pseudotrocha</taxon>
        <taxon>Ploima</taxon>
        <taxon>Brachionidae</taxon>
        <taxon>Brachionus</taxon>
    </lineage>
</organism>
<dbReference type="InterPro" id="IPR020796">
    <property type="entry name" value="ORC5"/>
</dbReference>
<dbReference type="Proteomes" id="UP000276133">
    <property type="component" value="Unassembled WGS sequence"/>
</dbReference>
<dbReference type="PANTHER" id="PTHR12705:SF0">
    <property type="entry name" value="ORIGIN RECOGNITION COMPLEX SUBUNIT 5"/>
    <property type="match status" value="1"/>
</dbReference>
<comment type="similarity">
    <text evidence="1">Belongs to the ORC5 family.</text>
</comment>
<accession>A0A3M7P344</accession>
<evidence type="ECO:0000259" key="2">
    <source>
        <dbReference type="Pfam" id="PF13191"/>
    </source>
</evidence>
<comment type="caution">
    <text evidence="3">The sequence shown here is derived from an EMBL/GenBank/DDBJ whole genome shotgun (WGS) entry which is preliminary data.</text>
</comment>
<dbReference type="EMBL" id="REGN01013999">
    <property type="protein sequence ID" value="RMZ93197.1"/>
    <property type="molecule type" value="Genomic_DNA"/>
</dbReference>
<feature type="domain" description="Orc1-like AAA ATPase" evidence="2">
    <location>
        <begin position="13"/>
        <end position="175"/>
    </location>
</feature>
<dbReference type="InterPro" id="IPR041664">
    <property type="entry name" value="AAA_16"/>
</dbReference>
<dbReference type="InterPro" id="IPR027417">
    <property type="entry name" value="P-loop_NTPase"/>
</dbReference>
<gene>
    <name evidence="3" type="ORF">BpHYR1_014022</name>
</gene>
<dbReference type="Pfam" id="PF13191">
    <property type="entry name" value="AAA_16"/>
    <property type="match status" value="1"/>
</dbReference>
<dbReference type="Gene3D" id="3.40.50.300">
    <property type="entry name" value="P-loop containing nucleotide triphosphate hydrolases"/>
    <property type="match status" value="1"/>
</dbReference>
<dbReference type="SUPFAM" id="SSF52540">
    <property type="entry name" value="P-loop containing nucleoside triphosphate hydrolases"/>
    <property type="match status" value="1"/>
</dbReference>
<evidence type="ECO:0000313" key="4">
    <source>
        <dbReference type="Proteomes" id="UP000276133"/>
    </source>
</evidence>
<name>A0A3M7P344_BRAPC</name>